<evidence type="ECO:0000313" key="2">
    <source>
        <dbReference type="Proteomes" id="UP000058925"/>
    </source>
</evidence>
<sequence length="97" mass="10779">MDEFEITSVVKDKNGIISHCNVKGYGIQDVSTIERLISEDACSFFIYDGEQKKNVLAKTSNGEIYLTTNASGTGTNGLDFLPLFDEILLRQLIESVR</sequence>
<dbReference type="EMBL" id="CP012850">
    <property type="protein sequence ID" value="ALI37244.1"/>
    <property type="molecule type" value="Genomic_DNA"/>
</dbReference>
<dbReference type="RefSeq" id="WP_196816349.1">
    <property type="nucleotide sequence ID" value="NZ_CP012850.1"/>
</dbReference>
<dbReference type="GeneID" id="60422926"/>
<proteinExistence type="predicted"/>
<evidence type="ECO:0000313" key="1">
    <source>
        <dbReference type="EMBL" id="ALI37244.1"/>
    </source>
</evidence>
<keyword evidence="2" id="KW-1185">Reference proteome</keyword>
<evidence type="ECO:0008006" key="3">
    <source>
        <dbReference type="Google" id="ProtNLM"/>
    </source>
</evidence>
<gene>
    <name evidence="1" type="ORF">NMY3_03057</name>
</gene>
<protein>
    <recommendedName>
        <fullName evidence="3">DUF3892 domain-containing protein</fullName>
    </recommendedName>
</protein>
<organism evidence="1 2">
    <name type="scientific">Candidatus Nitrosocosmicus oleophilus</name>
    <dbReference type="NCBI Taxonomy" id="1353260"/>
    <lineage>
        <taxon>Archaea</taxon>
        <taxon>Nitrososphaerota</taxon>
        <taxon>Nitrososphaeria</taxon>
        <taxon>Nitrososphaerales</taxon>
        <taxon>Nitrososphaeraceae</taxon>
        <taxon>Candidatus Nitrosocosmicus</taxon>
    </lineage>
</organism>
<accession>A0A654M087</accession>
<reference evidence="2" key="1">
    <citation type="submission" date="2015-10" db="EMBL/GenBank/DDBJ databases">
        <title>Niche specialization of a soil ammonia-oxidizing archaeon, Candidatus Nitrosocosmicus oleophilus.</title>
        <authorList>
            <person name="Jung M.-Y."/>
            <person name="Rhee S.-K."/>
        </authorList>
    </citation>
    <scope>NUCLEOTIDE SEQUENCE [LARGE SCALE GENOMIC DNA]</scope>
    <source>
        <strain evidence="2">MY3</strain>
    </source>
</reference>
<dbReference type="Proteomes" id="UP000058925">
    <property type="component" value="Chromosome"/>
</dbReference>
<dbReference type="AlphaFoldDB" id="A0A654M087"/>
<name>A0A654M087_9ARCH</name>
<dbReference type="KEGG" id="taa:NMY3_03057"/>